<comment type="caution">
    <text evidence="2">The sequence shown here is derived from an EMBL/GenBank/DDBJ whole genome shotgun (WGS) entry which is preliminary data.</text>
</comment>
<dbReference type="GO" id="GO:0070290">
    <property type="term" value="F:N-acylphosphatidylethanolamine-specific phospholipase D activity"/>
    <property type="evidence" value="ECO:0007669"/>
    <property type="project" value="TreeGrafter"/>
</dbReference>
<dbReference type="EMBL" id="JARJCW010000022">
    <property type="protein sequence ID" value="KAJ7213063.1"/>
    <property type="molecule type" value="Genomic_DNA"/>
</dbReference>
<dbReference type="Pfam" id="PF12706">
    <property type="entry name" value="Lactamase_B_2"/>
    <property type="match status" value="1"/>
</dbReference>
<evidence type="ECO:0000259" key="1">
    <source>
        <dbReference type="Pfam" id="PF12706"/>
    </source>
</evidence>
<dbReference type="GO" id="GO:0070292">
    <property type="term" value="P:N-acylphosphatidylethanolamine metabolic process"/>
    <property type="evidence" value="ECO:0007669"/>
    <property type="project" value="TreeGrafter"/>
</dbReference>
<accession>A0AAD6VKY7</accession>
<dbReference type="AlphaFoldDB" id="A0AAD6VKY7"/>
<dbReference type="PANTHER" id="PTHR15032">
    <property type="entry name" value="N-ACYL-PHOSPHATIDYLETHANOLAMINE-HYDROLYZING PHOSPHOLIPASE D"/>
    <property type="match status" value="1"/>
</dbReference>
<organism evidence="2 3">
    <name type="scientific">Mycena pura</name>
    <dbReference type="NCBI Taxonomy" id="153505"/>
    <lineage>
        <taxon>Eukaryota</taxon>
        <taxon>Fungi</taxon>
        <taxon>Dikarya</taxon>
        <taxon>Basidiomycota</taxon>
        <taxon>Agaricomycotina</taxon>
        <taxon>Agaricomycetes</taxon>
        <taxon>Agaricomycetidae</taxon>
        <taxon>Agaricales</taxon>
        <taxon>Marasmiineae</taxon>
        <taxon>Mycenaceae</taxon>
        <taxon>Mycena</taxon>
    </lineage>
</organism>
<dbReference type="Gene3D" id="3.60.15.10">
    <property type="entry name" value="Ribonuclease Z/Hydroxyacylglutathione hydrolase-like"/>
    <property type="match status" value="1"/>
</dbReference>
<dbReference type="PANTHER" id="PTHR15032:SF4">
    <property type="entry name" value="N-ACYL-PHOSPHATIDYLETHANOLAMINE-HYDROLYZING PHOSPHOLIPASE D"/>
    <property type="match status" value="1"/>
</dbReference>
<reference evidence="2" key="1">
    <citation type="submission" date="2023-03" db="EMBL/GenBank/DDBJ databases">
        <title>Massive genome expansion in bonnet fungi (Mycena s.s.) driven by repeated elements and novel gene families across ecological guilds.</title>
        <authorList>
            <consortium name="Lawrence Berkeley National Laboratory"/>
            <person name="Harder C.B."/>
            <person name="Miyauchi S."/>
            <person name="Viragh M."/>
            <person name="Kuo A."/>
            <person name="Thoen E."/>
            <person name="Andreopoulos B."/>
            <person name="Lu D."/>
            <person name="Skrede I."/>
            <person name="Drula E."/>
            <person name="Henrissat B."/>
            <person name="Morin E."/>
            <person name="Kohler A."/>
            <person name="Barry K."/>
            <person name="LaButti K."/>
            <person name="Morin E."/>
            <person name="Salamov A."/>
            <person name="Lipzen A."/>
            <person name="Mereny Z."/>
            <person name="Hegedus B."/>
            <person name="Baldrian P."/>
            <person name="Stursova M."/>
            <person name="Weitz H."/>
            <person name="Taylor A."/>
            <person name="Grigoriev I.V."/>
            <person name="Nagy L.G."/>
            <person name="Martin F."/>
            <person name="Kauserud H."/>
        </authorList>
    </citation>
    <scope>NUCLEOTIDE SEQUENCE</scope>
    <source>
        <strain evidence="2">9144</strain>
    </source>
</reference>
<protein>
    <recommendedName>
        <fullName evidence="1">Metallo-beta-lactamase domain-containing protein</fullName>
    </recommendedName>
</protein>
<dbReference type="InterPro" id="IPR001279">
    <property type="entry name" value="Metallo-B-lactamas"/>
</dbReference>
<keyword evidence="3" id="KW-1185">Reference proteome</keyword>
<dbReference type="Proteomes" id="UP001219525">
    <property type="component" value="Unassembled WGS sequence"/>
</dbReference>
<dbReference type="GO" id="GO:0005737">
    <property type="term" value="C:cytoplasm"/>
    <property type="evidence" value="ECO:0007669"/>
    <property type="project" value="TreeGrafter"/>
</dbReference>
<proteinExistence type="predicted"/>
<evidence type="ECO:0000313" key="2">
    <source>
        <dbReference type="EMBL" id="KAJ7213063.1"/>
    </source>
</evidence>
<feature type="domain" description="Metallo-beta-lactamase" evidence="1">
    <location>
        <begin position="61"/>
        <end position="141"/>
    </location>
</feature>
<evidence type="ECO:0000313" key="3">
    <source>
        <dbReference type="Proteomes" id="UP001219525"/>
    </source>
</evidence>
<dbReference type="InterPro" id="IPR036866">
    <property type="entry name" value="RibonucZ/Hydroxyglut_hydro"/>
</dbReference>
<dbReference type="GO" id="GO:0070291">
    <property type="term" value="P:N-acylethanolamine metabolic process"/>
    <property type="evidence" value="ECO:0007669"/>
    <property type="project" value="TreeGrafter"/>
</dbReference>
<gene>
    <name evidence="2" type="ORF">GGX14DRAFT_620057</name>
</gene>
<name>A0AAD6VKY7_9AGAR</name>
<sequence>MRLRPVKTVKTVKTIKTIKTVKTVKPDFAALDAGDRLCAMWLGHAGYLVQIPAEPGHRPIRIVFDPIFSDRAFPSSWVGPHRRLPAPCTIHELPDIDFVAQSVFDHCGDLDALKALSRKSPSTLFFVPLGVKDTLASVGIPYSVDF</sequence>